<reference evidence="7" key="1">
    <citation type="journal article" date="2019" name="Int. J. Syst. Evol. Microbiol.">
        <title>The Global Catalogue of Microorganisms (GCM) 10K type strain sequencing project: providing services to taxonomists for standard genome sequencing and annotation.</title>
        <authorList>
            <consortium name="The Broad Institute Genomics Platform"/>
            <consortium name="The Broad Institute Genome Sequencing Center for Infectious Disease"/>
            <person name="Wu L."/>
            <person name="Ma J."/>
        </authorList>
    </citation>
    <scope>NUCLEOTIDE SEQUENCE [LARGE SCALE GENOMIC DNA]</scope>
    <source>
        <strain evidence="7">KCTC 42217</strain>
    </source>
</reference>
<name>A0ABW4ZFV6_9SPHI</name>
<dbReference type="PANTHER" id="PTHR46193">
    <property type="entry name" value="6-PHOSPHOGLUCONATE PHOSPHATASE"/>
    <property type="match status" value="1"/>
</dbReference>
<comment type="similarity">
    <text evidence="2">Belongs to the HAD-like hydrolase superfamily. CbbY/CbbZ/Gph/YieH family.</text>
</comment>
<proteinExistence type="inferred from homology"/>
<evidence type="ECO:0000313" key="6">
    <source>
        <dbReference type="EMBL" id="MFD2160823.1"/>
    </source>
</evidence>
<evidence type="ECO:0000256" key="2">
    <source>
        <dbReference type="ARBA" id="ARBA00006171"/>
    </source>
</evidence>
<dbReference type="Gene3D" id="3.40.50.1000">
    <property type="entry name" value="HAD superfamily/HAD-like"/>
    <property type="match status" value="1"/>
</dbReference>
<organism evidence="6 7">
    <name type="scientific">Paradesertivirga mongoliensis</name>
    <dbReference type="NCBI Taxonomy" id="2100740"/>
    <lineage>
        <taxon>Bacteria</taxon>
        <taxon>Pseudomonadati</taxon>
        <taxon>Bacteroidota</taxon>
        <taxon>Sphingobacteriia</taxon>
        <taxon>Sphingobacteriales</taxon>
        <taxon>Sphingobacteriaceae</taxon>
        <taxon>Paradesertivirga</taxon>
    </lineage>
</organism>
<dbReference type="SUPFAM" id="SSF56784">
    <property type="entry name" value="HAD-like"/>
    <property type="match status" value="1"/>
</dbReference>
<accession>A0ABW4ZFV6</accession>
<dbReference type="InterPro" id="IPR036412">
    <property type="entry name" value="HAD-like_sf"/>
</dbReference>
<dbReference type="InterPro" id="IPR006439">
    <property type="entry name" value="HAD-SF_hydro_IA"/>
</dbReference>
<dbReference type="InterPro" id="IPR051600">
    <property type="entry name" value="Beta-PGM-like"/>
</dbReference>
<dbReference type="PANTHER" id="PTHR46193:SF18">
    <property type="entry name" value="HEXITOL PHOSPHATASE B"/>
    <property type="match status" value="1"/>
</dbReference>
<evidence type="ECO:0000256" key="1">
    <source>
        <dbReference type="ARBA" id="ARBA00001946"/>
    </source>
</evidence>
<evidence type="ECO:0000256" key="4">
    <source>
        <dbReference type="ARBA" id="ARBA00022842"/>
    </source>
</evidence>
<sequence>MAKAFLFDLNGTMIDDMDYHTNAWQDVLNNDLGASLTWQQVKMEMYGKGEEMLVRVFGEDRFADEKEMSNIVFEKEKKYQQAFRPHLKLINGLEKFIEKADERDIKMAVGSAAIMFNIDFVLDGLNIRKYFPVTISADNVEMSKPDPETFLKGAAALGVDPQDCIVFEDNPKGVQSALNAGMKAVVITTMHEEHEFEGLPNILKFIEDYDDPFLESLLV</sequence>
<keyword evidence="5" id="KW-0119">Carbohydrate metabolism</keyword>
<keyword evidence="4" id="KW-0460">Magnesium</keyword>
<dbReference type="RefSeq" id="WP_255902135.1">
    <property type="nucleotide sequence ID" value="NZ_JAFMZO010000002.1"/>
</dbReference>
<dbReference type="EMBL" id="JBHUHZ010000001">
    <property type="protein sequence ID" value="MFD2160823.1"/>
    <property type="molecule type" value="Genomic_DNA"/>
</dbReference>
<evidence type="ECO:0000313" key="7">
    <source>
        <dbReference type="Proteomes" id="UP001597387"/>
    </source>
</evidence>
<keyword evidence="6" id="KW-0378">Hydrolase</keyword>
<dbReference type="SFLD" id="SFLDS00003">
    <property type="entry name" value="Haloacid_Dehalogenase"/>
    <property type="match status" value="1"/>
</dbReference>
<dbReference type="InterPro" id="IPR023214">
    <property type="entry name" value="HAD_sf"/>
</dbReference>
<keyword evidence="3" id="KW-0479">Metal-binding</keyword>
<dbReference type="InterPro" id="IPR041492">
    <property type="entry name" value="HAD_2"/>
</dbReference>
<keyword evidence="7" id="KW-1185">Reference proteome</keyword>
<dbReference type="SFLD" id="SFLDG01129">
    <property type="entry name" value="C1.5:_HAD__Beta-PGM__Phosphata"/>
    <property type="match status" value="1"/>
</dbReference>
<dbReference type="CDD" id="cd07505">
    <property type="entry name" value="HAD_BPGM-like"/>
    <property type="match status" value="1"/>
</dbReference>
<dbReference type="Gene3D" id="1.10.150.240">
    <property type="entry name" value="Putative phosphatase, domain 2"/>
    <property type="match status" value="1"/>
</dbReference>
<comment type="caution">
    <text evidence="6">The sequence shown here is derived from an EMBL/GenBank/DDBJ whole genome shotgun (WGS) entry which is preliminary data.</text>
</comment>
<comment type="cofactor">
    <cofactor evidence="1">
        <name>Mg(2+)</name>
        <dbReference type="ChEBI" id="CHEBI:18420"/>
    </cofactor>
</comment>
<evidence type="ECO:0000256" key="5">
    <source>
        <dbReference type="ARBA" id="ARBA00023277"/>
    </source>
</evidence>
<dbReference type="GO" id="GO:0016787">
    <property type="term" value="F:hydrolase activity"/>
    <property type="evidence" value="ECO:0007669"/>
    <property type="project" value="UniProtKB-KW"/>
</dbReference>
<dbReference type="Proteomes" id="UP001597387">
    <property type="component" value="Unassembled WGS sequence"/>
</dbReference>
<dbReference type="InterPro" id="IPR023198">
    <property type="entry name" value="PGP-like_dom2"/>
</dbReference>
<gene>
    <name evidence="6" type="ORF">ACFSJU_00320</name>
</gene>
<protein>
    <submittedName>
        <fullName evidence="6">HAD family hydrolase</fullName>
    </submittedName>
</protein>
<dbReference type="NCBIfam" id="TIGR01509">
    <property type="entry name" value="HAD-SF-IA-v3"/>
    <property type="match status" value="1"/>
</dbReference>
<dbReference type="Pfam" id="PF13419">
    <property type="entry name" value="HAD_2"/>
    <property type="match status" value="1"/>
</dbReference>
<dbReference type="SFLD" id="SFLDG01135">
    <property type="entry name" value="C1.5.6:_HAD__Beta-PGM__Phospha"/>
    <property type="match status" value="1"/>
</dbReference>
<evidence type="ECO:0000256" key="3">
    <source>
        <dbReference type="ARBA" id="ARBA00022723"/>
    </source>
</evidence>